<dbReference type="InterPro" id="IPR044855">
    <property type="entry name" value="CoA-Trfase_III_dom3_sf"/>
</dbReference>
<dbReference type="GO" id="GO:0008410">
    <property type="term" value="F:CoA-transferase activity"/>
    <property type="evidence" value="ECO:0007669"/>
    <property type="project" value="TreeGrafter"/>
</dbReference>
<evidence type="ECO:0000313" key="2">
    <source>
        <dbReference type="EMBL" id="QKH34840.1"/>
    </source>
</evidence>
<keyword evidence="3" id="KW-1185">Reference proteome</keyword>
<name>A0A7D4HW81_9BURK</name>
<dbReference type="Proteomes" id="UP000500970">
    <property type="component" value="Chromosome"/>
</dbReference>
<dbReference type="InterPro" id="IPR023606">
    <property type="entry name" value="CoA-Trfase_III_dom_1_sf"/>
</dbReference>
<evidence type="ECO:0000313" key="3">
    <source>
        <dbReference type="Proteomes" id="UP000500970"/>
    </source>
</evidence>
<organism evidence="2 3">
    <name type="scientific">Achromobacter pestifer</name>
    <dbReference type="NCBI Taxonomy" id="1353889"/>
    <lineage>
        <taxon>Bacteria</taxon>
        <taxon>Pseudomonadati</taxon>
        <taxon>Pseudomonadota</taxon>
        <taxon>Betaproteobacteria</taxon>
        <taxon>Burkholderiales</taxon>
        <taxon>Alcaligenaceae</taxon>
        <taxon>Achromobacter</taxon>
    </lineage>
</organism>
<dbReference type="KEGG" id="apes:FOC84_07705"/>
<dbReference type="InterPro" id="IPR050483">
    <property type="entry name" value="CoA-transferase_III_domain"/>
</dbReference>
<dbReference type="SUPFAM" id="SSF89796">
    <property type="entry name" value="CoA-transferase family III (CaiB/BaiF)"/>
    <property type="match status" value="1"/>
</dbReference>
<sequence>MTTKRESAGPLSGITIIDFTWIGAGSFTTKLFADFGADVIKIESADRLDSLREARPFKDGRPGVNRSGYFADRNSSKRSITLNLKSPEALSLALDLIKGADVVANNFTPGAMDRLGLGYPAVRDCNPSIVYLAMSMQGDEGPHANYLGYGLTMGALTGLQHLCGLPGRPPAGTGTNFPDHIPNPTHAAIAVLSALRHRRRTGKGQYIDLAQIEPMIALLGLAVCDYTANGRIGAARGNVHEPFSPHGVYPCAGQDRWIALSAKTDHQWYGLQAALGNPAVLRDSEYGTPALRLRNRTRLDHDIACVTRDEPAQALMERAQTLGVPAGLVQDAADVLRHDPQLAHRDHWRWLDHPEMGVSVYSAPPMKLSRTPGDARFPAPLLGQHTDEILKERLKLSDARIADLRGIGALR</sequence>
<keyword evidence="1 2" id="KW-0808">Transferase</keyword>
<dbReference type="Pfam" id="PF02515">
    <property type="entry name" value="CoA_transf_3"/>
    <property type="match status" value="1"/>
</dbReference>
<dbReference type="AlphaFoldDB" id="A0A7D4HW81"/>
<evidence type="ECO:0000256" key="1">
    <source>
        <dbReference type="ARBA" id="ARBA00022679"/>
    </source>
</evidence>
<dbReference type="Gene3D" id="3.40.50.10540">
    <property type="entry name" value="Crotonobetainyl-coa:carnitine coa-transferase, domain 1"/>
    <property type="match status" value="1"/>
</dbReference>
<gene>
    <name evidence="2" type="ORF">FOC84_07705</name>
</gene>
<proteinExistence type="predicted"/>
<dbReference type="PANTHER" id="PTHR48207:SF3">
    <property type="entry name" value="SUCCINATE--HYDROXYMETHYLGLUTARATE COA-TRANSFERASE"/>
    <property type="match status" value="1"/>
</dbReference>
<dbReference type="RefSeq" id="WP_173143906.1">
    <property type="nucleotide sequence ID" value="NZ_CP053985.1"/>
</dbReference>
<dbReference type="Gene3D" id="3.30.1540.10">
    <property type="entry name" value="formyl-coa transferase, domain 3"/>
    <property type="match status" value="1"/>
</dbReference>
<dbReference type="InterPro" id="IPR003673">
    <property type="entry name" value="CoA-Trfase_fam_III"/>
</dbReference>
<accession>A0A7D4HW81</accession>
<protein>
    <submittedName>
        <fullName evidence="2">CoA transferase</fullName>
    </submittedName>
</protein>
<dbReference type="PANTHER" id="PTHR48207">
    <property type="entry name" value="SUCCINATE--HYDROXYMETHYLGLUTARATE COA-TRANSFERASE"/>
    <property type="match status" value="1"/>
</dbReference>
<reference evidence="2 3" key="1">
    <citation type="submission" date="2020-05" db="EMBL/GenBank/DDBJ databases">
        <title>FDA dAtabase for Regulatory Grade micrObial Sequences (FDA-ARGOS): Supporting development and validation of Infectious Disease Dx tests.</title>
        <authorList>
            <person name="Sproer C."/>
            <person name="Gronow S."/>
            <person name="Severitt S."/>
            <person name="Schroder I."/>
            <person name="Tallon L."/>
            <person name="Sadzewicz L."/>
            <person name="Zhao X."/>
            <person name="Vavikolanu K."/>
            <person name="Mehta A."/>
            <person name="Aluvathingal J."/>
            <person name="Nadendla S."/>
            <person name="Myers T."/>
            <person name="Yan Y."/>
            <person name="Sichtig H."/>
        </authorList>
    </citation>
    <scope>NUCLEOTIDE SEQUENCE [LARGE SCALE GENOMIC DNA]</scope>
    <source>
        <strain evidence="2 3">FDAARGOS_790</strain>
    </source>
</reference>
<dbReference type="EMBL" id="CP053985">
    <property type="protein sequence ID" value="QKH34840.1"/>
    <property type="molecule type" value="Genomic_DNA"/>
</dbReference>